<dbReference type="AlphaFoldDB" id="A0AAJ1PUH4"/>
<protein>
    <submittedName>
        <fullName evidence="1">Uncharacterized protein</fullName>
    </submittedName>
</protein>
<evidence type="ECO:0000313" key="2">
    <source>
        <dbReference type="Proteomes" id="UP001224428"/>
    </source>
</evidence>
<comment type="caution">
    <text evidence="1">The sequence shown here is derived from an EMBL/GenBank/DDBJ whole genome shotgun (WGS) entry which is preliminary data.</text>
</comment>
<gene>
    <name evidence="1" type="ORF">QLQ80_03200</name>
</gene>
<dbReference type="Proteomes" id="UP001224428">
    <property type="component" value="Unassembled WGS sequence"/>
</dbReference>
<sequence>MKKKTKLAGVLTGIGALDIITLSSSYSFIQTTETNKEVKLKIDNL</sequence>
<evidence type="ECO:0000313" key="1">
    <source>
        <dbReference type="EMBL" id="MDJ1646070.1"/>
    </source>
</evidence>
<proteinExistence type="predicted"/>
<organism evidence="1 2">
    <name type="scientific">Mycoplasma phocimorsus</name>
    <dbReference type="NCBI Taxonomy" id="3045839"/>
    <lineage>
        <taxon>Bacteria</taxon>
        <taxon>Bacillati</taxon>
        <taxon>Mycoplasmatota</taxon>
        <taxon>Mollicutes</taxon>
        <taxon>Mycoplasmataceae</taxon>
        <taxon>Mycoplasma</taxon>
    </lineage>
</organism>
<dbReference type="RefSeq" id="WP_283827436.1">
    <property type="nucleotide sequence ID" value="NZ_JASDDP010000025.1"/>
</dbReference>
<dbReference type="EMBL" id="JASDDP010000025">
    <property type="protein sequence ID" value="MDJ1646070.1"/>
    <property type="molecule type" value="Genomic_DNA"/>
</dbReference>
<keyword evidence="2" id="KW-1185">Reference proteome</keyword>
<accession>A0AAJ1PUH4</accession>
<reference evidence="1" key="1">
    <citation type="submission" date="2023-05" db="EMBL/GenBank/DDBJ databases">
        <title>Mycoplasma phocimorsus sp. nov., isolated from Scandinavian patients with seal finger or septic arthritis after contact with seals.</title>
        <authorList>
            <person name="Skafte-Holm A."/>
            <person name="Pedersen T.R."/>
            <person name="Froelund M."/>
            <person name="Stegger M."/>
            <person name="Qvortrup K."/>
            <person name="Michaels D.L."/>
            <person name="Brown D.R."/>
            <person name="Jensen J.S."/>
        </authorList>
    </citation>
    <scope>NUCLEOTIDE SEQUENCE</scope>
    <source>
        <strain evidence="1">M5725</strain>
    </source>
</reference>
<name>A0AAJ1PUH4_9MOLU</name>